<sequence>MYFAAKHAKTIPRRKIDAEAVAQALVDIYDLQLVACSGGKEHAVARGRWLPVPREKSESEPNNFFIAPLCPSSTIWAAWSLQTRRK</sequence>
<dbReference type="AlphaFoldDB" id="A0AAV4C0S8"/>
<dbReference type="EMBL" id="BLXT01005617">
    <property type="protein sequence ID" value="GFO24729.1"/>
    <property type="molecule type" value="Genomic_DNA"/>
</dbReference>
<name>A0AAV4C0S8_9GAST</name>
<evidence type="ECO:0000313" key="1">
    <source>
        <dbReference type="EMBL" id="GFO24729.1"/>
    </source>
</evidence>
<protein>
    <submittedName>
        <fullName evidence="1">Uncharacterized protein</fullName>
    </submittedName>
</protein>
<gene>
    <name evidence="1" type="ORF">PoB_005123400</name>
</gene>
<evidence type="ECO:0000313" key="2">
    <source>
        <dbReference type="Proteomes" id="UP000735302"/>
    </source>
</evidence>
<organism evidence="1 2">
    <name type="scientific">Plakobranchus ocellatus</name>
    <dbReference type="NCBI Taxonomy" id="259542"/>
    <lineage>
        <taxon>Eukaryota</taxon>
        <taxon>Metazoa</taxon>
        <taxon>Spiralia</taxon>
        <taxon>Lophotrochozoa</taxon>
        <taxon>Mollusca</taxon>
        <taxon>Gastropoda</taxon>
        <taxon>Heterobranchia</taxon>
        <taxon>Euthyneura</taxon>
        <taxon>Panpulmonata</taxon>
        <taxon>Sacoglossa</taxon>
        <taxon>Placobranchoidea</taxon>
        <taxon>Plakobranchidae</taxon>
        <taxon>Plakobranchus</taxon>
    </lineage>
</organism>
<comment type="caution">
    <text evidence="1">The sequence shown here is derived from an EMBL/GenBank/DDBJ whole genome shotgun (WGS) entry which is preliminary data.</text>
</comment>
<keyword evidence="2" id="KW-1185">Reference proteome</keyword>
<accession>A0AAV4C0S8</accession>
<proteinExistence type="predicted"/>
<reference evidence="1 2" key="1">
    <citation type="journal article" date="2021" name="Elife">
        <title>Chloroplast acquisition without the gene transfer in kleptoplastic sea slugs, Plakobranchus ocellatus.</title>
        <authorList>
            <person name="Maeda T."/>
            <person name="Takahashi S."/>
            <person name="Yoshida T."/>
            <person name="Shimamura S."/>
            <person name="Takaki Y."/>
            <person name="Nagai Y."/>
            <person name="Toyoda A."/>
            <person name="Suzuki Y."/>
            <person name="Arimoto A."/>
            <person name="Ishii H."/>
            <person name="Satoh N."/>
            <person name="Nishiyama T."/>
            <person name="Hasebe M."/>
            <person name="Maruyama T."/>
            <person name="Minagawa J."/>
            <person name="Obokata J."/>
            <person name="Shigenobu S."/>
        </authorList>
    </citation>
    <scope>NUCLEOTIDE SEQUENCE [LARGE SCALE GENOMIC DNA]</scope>
</reference>
<dbReference type="Proteomes" id="UP000735302">
    <property type="component" value="Unassembled WGS sequence"/>
</dbReference>